<evidence type="ECO:0000313" key="8">
    <source>
        <dbReference type="EMBL" id="CAD7428650.1"/>
    </source>
</evidence>
<keyword evidence="6" id="KW-0732">Signal</keyword>
<evidence type="ECO:0000256" key="3">
    <source>
        <dbReference type="ARBA" id="ARBA00022737"/>
    </source>
</evidence>
<comment type="function">
    <text evidence="6">Putative Notch ligand involved in the mediation of Notch signaling.</text>
</comment>
<protein>
    <recommendedName>
        <fullName evidence="6">Delta-like protein</fullName>
    </recommendedName>
</protein>
<keyword evidence="6" id="KW-0472">Membrane</keyword>
<dbReference type="GO" id="GO:0035282">
    <property type="term" value="P:segmentation"/>
    <property type="evidence" value="ECO:0007669"/>
    <property type="project" value="UniProtKB-ARBA"/>
</dbReference>
<dbReference type="GO" id="GO:0007166">
    <property type="term" value="P:cell surface receptor signaling pathway"/>
    <property type="evidence" value="ECO:0007669"/>
    <property type="project" value="UniProtKB-ARBA"/>
</dbReference>
<dbReference type="GO" id="GO:0009952">
    <property type="term" value="P:anterior/posterior pattern specification"/>
    <property type="evidence" value="ECO:0007669"/>
    <property type="project" value="UniProtKB-ARBA"/>
</dbReference>
<feature type="disulfide bond" evidence="5">
    <location>
        <begin position="180"/>
        <end position="189"/>
    </location>
</feature>
<proteinExistence type="predicted"/>
<evidence type="ECO:0000259" key="7">
    <source>
        <dbReference type="PROSITE" id="PS51051"/>
    </source>
</evidence>
<keyword evidence="1 6" id="KW-0217">Developmental protein</keyword>
<dbReference type="GO" id="GO:0016020">
    <property type="term" value="C:membrane"/>
    <property type="evidence" value="ECO:0007669"/>
    <property type="project" value="UniProtKB-SubCell"/>
</dbReference>
<dbReference type="InterPro" id="IPR001774">
    <property type="entry name" value="DSL"/>
</dbReference>
<keyword evidence="4 5" id="KW-1015">Disulfide bond</keyword>
<dbReference type="SMART" id="SM00051">
    <property type="entry name" value="DSL"/>
    <property type="match status" value="1"/>
</dbReference>
<dbReference type="GO" id="GO:0046331">
    <property type="term" value="P:lateral inhibition"/>
    <property type="evidence" value="ECO:0007669"/>
    <property type="project" value="UniProtKB-ARBA"/>
</dbReference>
<dbReference type="PROSITE" id="PS51051">
    <property type="entry name" value="DSL"/>
    <property type="match status" value="1"/>
</dbReference>
<organism evidence="8">
    <name type="scientific">Timema monikensis</name>
    <dbReference type="NCBI Taxonomy" id="170555"/>
    <lineage>
        <taxon>Eukaryota</taxon>
        <taxon>Metazoa</taxon>
        <taxon>Ecdysozoa</taxon>
        <taxon>Arthropoda</taxon>
        <taxon>Hexapoda</taxon>
        <taxon>Insecta</taxon>
        <taxon>Pterygota</taxon>
        <taxon>Neoptera</taxon>
        <taxon>Polyneoptera</taxon>
        <taxon>Phasmatodea</taxon>
        <taxon>Timematodea</taxon>
        <taxon>Timematoidea</taxon>
        <taxon>Timematidae</taxon>
        <taxon>Timema</taxon>
    </lineage>
</organism>
<keyword evidence="2 6" id="KW-0245">EGF-like domain</keyword>
<dbReference type="EMBL" id="OB793813">
    <property type="protein sequence ID" value="CAD7428650.1"/>
    <property type="molecule type" value="Genomic_DNA"/>
</dbReference>
<gene>
    <name evidence="8" type="ORF">TMSB3V08_LOCUS5447</name>
</gene>
<comment type="subcellular location">
    <subcellularLocation>
        <location evidence="6">Membrane</location>
        <topology evidence="6">Single-pass type I membrane protein</topology>
    </subcellularLocation>
</comment>
<dbReference type="AlphaFoldDB" id="A0A7R9HNG5"/>
<reference evidence="8" key="1">
    <citation type="submission" date="2020-11" db="EMBL/GenBank/DDBJ databases">
        <authorList>
            <person name="Tran Van P."/>
        </authorList>
    </citation>
    <scope>NUCLEOTIDE SEQUENCE</scope>
</reference>
<accession>A0A7R9HNG5</accession>
<feature type="domain" description="DSL" evidence="7">
    <location>
        <begin position="145"/>
        <end position="189"/>
    </location>
</feature>
<dbReference type="FunFam" id="2.10.25.140:FF:000001">
    <property type="entry name" value="Delta-like protein"/>
    <property type="match status" value="1"/>
</dbReference>
<evidence type="ECO:0000256" key="5">
    <source>
        <dbReference type="PROSITE-ProRule" id="PRU00377"/>
    </source>
</evidence>
<keyword evidence="6" id="KW-1133">Transmembrane helix</keyword>
<sequence length="254" mass="28230">MKRSNANVGRSKGTFSLIVEALHDNNNSTGRPGLLQSKQFGNPWARVSWCEYSAGGNLGGNSTLFSSRTCVFVDLTLYTAPSLVQPGASRKYQSLPLTPGLSACHLNSETLITRLTTQRWLDVGPDWTEDEHQSAQSVMRYEYRVTCDAHYYGAGCASLCRPRDDSFGHYNCSLQGERKCLAGWQGDYCTKRPCYDDVVWYVLRTRGSGTNRKALHFFLSTLTGPEGTLHTLMLLPTRDRLTPTPHAPLFCGGF</sequence>
<dbReference type="Pfam" id="PF01414">
    <property type="entry name" value="DSL"/>
    <property type="match status" value="1"/>
</dbReference>
<keyword evidence="3 6" id="KW-0677">Repeat</keyword>
<evidence type="ECO:0000256" key="2">
    <source>
        <dbReference type="ARBA" id="ARBA00022536"/>
    </source>
</evidence>
<feature type="disulfide bond" evidence="5">
    <location>
        <begin position="160"/>
        <end position="172"/>
    </location>
</feature>
<evidence type="ECO:0000256" key="1">
    <source>
        <dbReference type="ARBA" id="ARBA00022473"/>
    </source>
</evidence>
<dbReference type="Gene3D" id="2.60.40.3510">
    <property type="match status" value="1"/>
</dbReference>
<evidence type="ECO:0000256" key="6">
    <source>
        <dbReference type="RuleBase" id="RU280815"/>
    </source>
</evidence>
<evidence type="ECO:0000256" key="4">
    <source>
        <dbReference type="ARBA" id="ARBA00023157"/>
    </source>
</evidence>
<dbReference type="Gene3D" id="2.10.25.140">
    <property type="match status" value="1"/>
</dbReference>
<dbReference type="GO" id="GO:0048018">
    <property type="term" value="F:receptor ligand activity"/>
    <property type="evidence" value="ECO:0007669"/>
    <property type="project" value="UniProtKB-ARBA"/>
</dbReference>
<keyword evidence="6" id="KW-0812">Transmembrane</keyword>
<name>A0A7R9HNG5_9NEOP</name>
<feature type="disulfide bond" evidence="5">
    <location>
        <begin position="147"/>
        <end position="156"/>
    </location>
</feature>